<dbReference type="GO" id="GO:0051879">
    <property type="term" value="F:Hsp90 protein binding"/>
    <property type="evidence" value="ECO:0007669"/>
    <property type="project" value="TreeGrafter"/>
</dbReference>
<dbReference type="InterPro" id="IPR051134">
    <property type="entry name" value="PPP_phosphatase"/>
</dbReference>
<reference evidence="4" key="1">
    <citation type="submission" date="2025-08" db="UniProtKB">
        <authorList>
            <consortium name="Ensembl"/>
        </authorList>
    </citation>
    <scope>IDENTIFICATION</scope>
</reference>
<dbReference type="PROSITE" id="PS50096">
    <property type="entry name" value="IQ"/>
    <property type="match status" value="1"/>
</dbReference>
<dbReference type="PANTHER" id="PTHR45668">
    <property type="entry name" value="SERINE/THREONINE-PROTEIN PHOSPHATASE 5-RELATED"/>
    <property type="match status" value="1"/>
</dbReference>
<organism evidence="4 5">
    <name type="scientific">Paramormyrops kingsleyae</name>
    <dbReference type="NCBI Taxonomy" id="1676925"/>
    <lineage>
        <taxon>Eukaryota</taxon>
        <taxon>Metazoa</taxon>
        <taxon>Chordata</taxon>
        <taxon>Craniata</taxon>
        <taxon>Vertebrata</taxon>
        <taxon>Euteleostomi</taxon>
        <taxon>Actinopterygii</taxon>
        <taxon>Neopterygii</taxon>
        <taxon>Teleostei</taxon>
        <taxon>Osteoglossocephala</taxon>
        <taxon>Osteoglossomorpha</taxon>
        <taxon>Osteoglossiformes</taxon>
        <taxon>Mormyridae</taxon>
        <taxon>Paramormyrops</taxon>
    </lineage>
</organism>
<sequence length="161" mass="19029">KCLITEDQYHFFSPINKRARAALLIQRWYRQYVARMEMRQRCTWNIFQSIEYAGELDQIKLYNFFGYLMDHFTPASSERNLISHIFRENEMCHDTELEIYFCYKNMEVSKLYSGPHLSFPLTVTGAAELVEAFRNKQVGISIHCDLFEGGRGRGLLMSIMM</sequence>
<dbReference type="GO" id="GO:0046872">
    <property type="term" value="F:metal ion binding"/>
    <property type="evidence" value="ECO:0007669"/>
    <property type="project" value="UniProtKB-KW"/>
</dbReference>
<keyword evidence="5" id="KW-1185">Reference proteome</keyword>
<keyword evidence="2" id="KW-0479">Metal-binding</keyword>
<keyword evidence="3" id="KW-0464">Manganese</keyword>
<dbReference type="GeneTree" id="ENSGT00940000157870"/>
<dbReference type="Ensembl" id="ENSPKIT00000005538.1">
    <property type="protein sequence ID" value="ENSPKIP00000024818.1"/>
    <property type="gene ID" value="ENSPKIG00000007922.1"/>
</dbReference>
<dbReference type="AlphaFoldDB" id="A0A3B3S2Q5"/>
<evidence type="ECO:0000256" key="3">
    <source>
        <dbReference type="ARBA" id="ARBA00023211"/>
    </source>
</evidence>
<reference evidence="4" key="2">
    <citation type="submission" date="2025-09" db="UniProtKB">
        <authorList>
            <consortium name="Ensembl"/>
        </authorList>
    </citation>
    <scope>IDENTIFICATION</scope>
</reference>
<evidence type="ECO:0000256" key="2">
    <source>
        <dbReference type="ARBA" id="ARBA00022723"/>
    </source>
</evidence>
<evidence type="ECO:0000313" key="4">
    <source>
        <dbReference type="Ensembl" id="ENSPKIP00000024818.1"/>
    </source>
</evidence>
<dbReference type="CDD" id="cd23767">
    <property type="entry name" value="IQCD"/>
    <property type="match status" value="1"/>
</dbReference>
<protein>
    <submittedName>
        <fullName evidence="4">Protein phosphatase with EF-hand domain 2</fullName>
    </submittedName>
</protein>
<evidence type="ECO:0000313" key="5">
    <source>
        <dbReference type="Proteomes" id="UP000261540"/>
    </source>
</evidence>
<dbReference type="PANTHER" id="PTHR45668:SF2">
    <property type="entry name" value="SERINE_THREONINE-PROTEIN PHOSPHATASE WITH EF-HANDS 2"/>
    <property type="match status" value="1"/>
</dbReference>
<comment type="cofactor">
    <cofactor evidence="1">
        <name>Mn(2+)</name>
        <dbReference type="ChEBI" id="CHEBI:29035"/>
    </cofactor>
</comment>
<proteinExistence type="predicted"/>
<dbReference type="GO" id="GO:0043409">
    <property type="term" value="P:negative regulation of MAPK cascade"/>
    <property type="evidence" value="ECO:0007669"/>
    <property type="project" value="TreeGrafter"/>
</dbReference>
<name>A0A3B3S2Q5_9TELE</name>
<dbReference type="Proteomes" id="UP000261540">
    <property type="component" value="Unplaced"/>
</dbReference>
<accession>A0A3B3S2Q5</accession>
<evidence type="ECO:0000256" key="1">
    <source>
        <dbReference type="ARBA" id="ARBA00001936"/>
    </source>
</evidence>